<protein>
    <recommendedName>
        <fullName evidence="6">DUF4832 domain-containing protein</fullName>
    </recommendedName>
</protein>
<dbReference type="Pfam" id="PF16116">
    <property type="entry name" value="DUF4832"/>
    <property type="match status" value="1"/>
</dbReference>
<accession>A0ABQ4B1B4</accession>
<feature type="signal peptide" evidence="1">
    <location>
        <begin position="1"/>
        <end position="25"/>
    </location>
</feature>
<evidence type="ECO:0000313" key="4">
    <source>
        <dbReference type="EMBL" id="GIE64030.1"/>
    </source>
</evidence>
<feature type="domain" description="DUF4832" evidence="2">
    <location>
        <begin position="220"/>
        <end position="416"/>
    </location>
</feature>
<sequence length="436" mass="46463">MNAGMRILPVVAAATVLLLPGVACAAPPATTSTTRTYDASDADFANPGRGFFSWSETHLYADGTGWAPLDADALAAARESEAHSVVYRIVYLERYRDSDTLAAADLNLIKADFAAARQAGVKLVLRFAYTADDDADAPVARVVKHIRQLAPLLTQNADLITALQAGFVGRWGEWYYTQNFAAWPDRRKVINALLAATTAPIQVRTPEIKKRLVPAAYAARVGIHDDCFLAGTDDYGTFPADTDFAWMAAQSPSMLVGGETCAPSDRSGWASASSELAAYHWTYLNPSFNTDVLTSWGADGLAEASRRLGYRLSLVSAAAPSTVKVNGAVTVRLTLTNQGYAAPAQKRPVRLVLSGPITQSVMIPADVRTWAPGRTVALTVSFTAPSKAGAYDLALSLPDPSTRLAATPAYAIRLANPDTWNPDTGTNPLGLTVTVK</sequence>
<keyword evidence="1" id="KW-0732">Signal</keyword>
<name>A0ABQ4B1B4_9ACTN</name>
<keyword evidence="5" id="KW-1185">Reference proteome</keyword>
<dbReference type="InterPro" id="IPR013783">
    <property type="entry name" value="Ig-like_fold"/>
</dbReference>
<comment type="caution">
    <text evidence="4">The sequence shown here is derived from an EMBL/GenBank/DDBJ whole genome shotgun (WGS) entry which is preliminary data.</text>
</comment>
<dbReference type="InterPro" id="IPR032267">
    <property type="entry name" value="DUF4832"/>
</dbReference>
<evidence type="ECO:0008006" key="6">
    <source>
        <dbReference type="Google" id="ProtNLM"/>
    </source>
</evidence>
<dbReference type="EMBL" id="BOMS01000004">
    <property type="protein sequence ID" value="GIE64030.1"/>
    <property type="molecule type" value="Genomic_DNA"/>
</dbReference>
<dbReference type="Gene3D" id="2.60.40.10">
    <property type="entry name" value="Immunoglobulins"/>
    <property type="match status" value="1"/>
</dbReference>
<feature type="chain" id="PRO_5045354993" description="DUF4832 domain-containing protein" evidence="1">
    <location>
        <begin position="26"/>
        <end position="436"/>
    </location>
</feature>
<proteinExistence type="predicted"/>
<evidence type="ECO:0000259" key="3">
    <source>
        <dbReference type="Pfam" id="PF16173"/>
    </source>
</evidence>
<feature type="domain" description="DUF4874" evidence="3">
    <location>
        <begin position="46"/>
        <end position="207"/>
    </location>
</feature>
<evidence type="ECO:0000313" key="5">
    <source>
        <dbReference type="Proteomes" id="UP000624709"/>
    </source>
</evidence>
<dbReference type="Pfam" id="PF16173">
    <property type="entry name" value="DUF4874"/>
    <property type="match status" value="1"/>
</dbReference>
<evidence type="ECO:0000259" key="2">
    <source>
        <dbReference type="Pfam" id="PF16116"/>
    </source>
</evidence>
<organism evidence="4 5">
    <name type="scientific">Actinoplanes palleronii</name>
    <dbReference type="NCBI Taxonomy" id="113570"/>
    <lineage>
        <taxon>Bacteria</taxon>
        <taxon>Bacillati</taxon>
        <taxon>Actinomycetota</taxon>
        <taxon>Actinomycetes</taxon>
        <taxon>Micromonosporales</taxon>
        <taxon>Micromonosporaceae</taxon>
        <taxon>Actinoplanes</taxon>
    </lineage>
</organism>
<dbReference type="InterPro" id="IPR032379">
    <property type="entry name" value="DUF4874"/>
</dbReference>
<reference evidence="4 5" key="1">
    <citation type="submission" date="2021-01" db="EMBL/GenBank/DDBJ databases">
        <title>Whole genome shotgun sequence of Actinoplanes palleronii NBRC 14916.</title>
        <authorList>
            <person name="Komaki H."/>
            <person name="Tamura T."/>
        </authorList>
    </citation>
    <scope>NUCLEOTIDE SEQUENCE [LARGE SCALE GENOMIC DNA]</scope>
    <source>
        <strain evidence="4 5">NBRC 14916</strain>
    </source>
</reference>
<evidence type="ECO:0000256" key="1">
    <source>
        <dbReference type="SAM" id="SignalP"/>
    </source>
</evidence>
<gene>
    <name evidence="4" type="ORF">Apa02nite_001380</name>
</gene>
<dbReference type="Proteomes" id="UP000624709">
    <property type="component" value="Unassembled WGS sequence"/>
</dbReference>